<dbReference type="EMBL" id="SWBP01000008">
    <property type="protein sequence ID" value="TKB95538.1"/>
    <property type="molecule type" value="Genomic_DNA"/>
</dbReference>
<keyword evidence="2" id="KW-1185">Reference proteome</keyword>
<gene>
    <name evidence="1" type="ORF">FA046_16180</name>
</gene>
<evidence type="ECO:0000313" key="1">
    <source>
        <dbReference type="EMBL" id="TKB95538.1"/>
    </source>
</evidence>
<comment type="caution">
    <text evidence="1">The sequence shown here is derived from an EMBL/GenBank/DDBJ whole genome shotgun (WGS) entry which is preliminary data.</text>
</comment>
<organism evidence="1 2">
    <name type="scientific">Pedobacter cryophilus</name>
    <dbReference type="NCBI Taxonomy" id="2571271"/>
    <lineage>
        <taxon>Bacteria</taxon>
        <taxon>Pseudomonadati</taxon>
        <taxon>Bacteroidota</taxon>
        <taxon>Sphingobacteriia</taxon>
        <taxon>Sphingobacteriales</taxon>
        <taxon>Sphingobacteriaceae</taxon>
        <taxon>Pedobacter</taxon>
    </lineage>
</organism>
<dbReference type="AlphaFoldDB" id="A0A4U1BUG8"/>
<protein>
    <submittedName>
        <fullName evidence="1">Uncharacterized protein</fullName>
    </submittedName>
</protein>
<name>A0A4U1BUG8_9SPHI</name>
<sequence length="98" mass="10906">MSLVDQIKYLDSRGGNEILQHTYMSNNINIIANGLRDYVQANYPDIYNNPNNTQEAYIDLCIQGLQGTKVFNHYENNLPIGTPIGTLSSGLVTSIKCP</sequence>
<dbReference type="Proteomes" id="UP000308181">
    <property type="component" value="Unassembled WGS sequence"/>
</dbReference>
<evidence type="ECO:0000313" key="2">
    <source>
        <dbReference type="Proteomes" id="UP000308181"/>
    </source>
</evidence>
<accession>A0A4U1BUG8</accession>
<dbReference type="RefSeq" id="WP_136827584.1">
    <property type="nucleotide sequence ID" value="NZ_SWBP01000008.1"/>
</dbReference>
<reference evidence="1 2" key="1">
    <citation type="submission" date="2019-04" db="EMBL/GenBank/DDBJ databases">
        <title>Pedobacter sp. AR-3-17 sp. nov., isolated from Arctic soil.</title>
        <authorList>
            <person name="Dahal R.H."/>
            <person name="Kim D.-U."/>
        </authorList>
    </citation>
    <scope>NUCLEOTIDE SEQUENCE [LARGE SCALE GENOMIC DNA]</scope>
    <source>
        <strain evidence="1 2">AR-3-17</strain>
    </source>
</reference>
<proteinExistence type="predicted"/>